<sequence length="66" mass="7355">MAKRNSGSVRRRKSSDLRKQWRAIVEAWKQGHLEWQGAWGPAPNEAGCLCPRTILVEQGLVVAEAA</sequence>
<dbReference type="Proteomes" id="UP000190130">
    <property type="component" value="Unassembled WGS sequence"/>
</dbReference>
<evidence type="ECO:0000313" key="3">
    <source>
        <dbReference type="Proteomes" id="UP000051562"/>
    </source>
</evidence>
<accession>A0A0Q3IAZ9</accession>
<dbReference type="OrthoDB" id="7876586at2"/>
<gene>
    <name evidence="1" type="ORF">ARD30_08400</name>
    <name evidence="2" type="ORF">SAMN05660750_00345</name>
</gene>
<keyword evidence="3" id="KW-1185">Reference proteome</keyword>
<protein>
    <submittedName>
        <fullName evidence="1">Uncharacterized protein</fullName>
    </submittedName>
</protein>
<proteinExistence type="predicted"/>
<dbReference type="EMBL" id="FUYX01000001">
    <property type="protein sequence ID" value="SKB36398.1"/>
    <property type="molecule type" value="Genomic_DNA"/>
</dbReference>
<evidence type="ECO:0000313" key="4">
    <source>
        <dbReference type="Proteomes" id="UP000190130"/>
    </source>
</evidence>
<organism evidence="1 3">
    <name type="scientific">Bosea thiooxidans</name>
    <dbReference type="NCBI Taxonomy" id="53254"/>
    <lineage>
        <taxon>Bacteria</taxon>
        <taxon>Pseudomonadati</taxon>
        <taxon>Pseudomonadota</taxon>
        <taxon>Alphaproteobacteria</taxon>
        <taxon>Hyphomicrobiales</taxon>
        <taxon>Boseaceae</taxon>
        <taxon>Bosea</taxon>
    </lineage>
</organism>
<evidence type="ECO:0000313" key="2">
    <source>
        <dbReference type="EMBL" id="SKB36398.1"/>
    </source>
</evidence>
<reference evidence="1 3" key="1">
    <citation type="submission" date="2015-10" db="EMBL/GenBank/DDBJ databases">
        <title>Draft genome of Bosea thiooxidans.</title>
        <authorList>
            <person name="Wang X."/>
        </authorList>
    </citation>
    <scope>NUCLEOTIDE SEQUENCE [LARGE SCALE GENOMIC DNA]</scope>
    <source>
        <strain evidence="1 3">CGMCC 9174</strain>
    </source>
</reference>
<dbReference type="RefSeq" id="WP_055726713.1">
    <property type="nucleotide sequence ID" value="NZ_FUYX01000001.1"/>
</dbReference>
<reference evidence="2 4" key="2">
    <citation type="submission" date="2017-02" db="EMBL/GenBank/DDBJ databases">
        <authorList>
            <person name="Peterson S.W."/>
        </authorList>
    </citation>
    <scope>NUCLEOTIDE SEQUENCE [LARGE SCALE GENOMIC DNA]</scope>
    <source>
        <strain evidence="2 4">DSM 9653</strain>
    </source>
</reference>
<evidence type="ECO:0000313" key="1">
    <source>
        <dbReference type="EMBL" id="KQK32005.1"/>
    </source>
</evidence>
<dbReference type="AlphaFoldDB" id="A0A0Q3IAZ9"/>
<dbReference type="EMBL" id="LMAR01000009">
    <property type="protein sequence ID" value="KQK32005.1"/>
    <property type="molecule type" value="Genomic_DNA"/>
</dbReference>
<dbReference type="Proteomes" id="UP000051562">
    <property type="component" value="Unassembled WGS sequence"/>
</dbReference>
<name>A0A0Q3IAZ9_9HYPH</name>